<dbReference type="HOGENOM" id="CLU_037628_6_1_9"/>
<dbReference type="RefSeq" id="WP_007048134.1">
    <property type="nucleotide sequence ID" value="NZ_GG704770.1"/>
</dbReference>
<keyword evidence="1" id="KW-0805">Transcription regulation</keyword>
<accession>D1PQV6</accession>
<feature type="domain" description="HTH lacI-type" evidence="4">
    <location>
        <begin position="2"/>
        <end position="56"/>
    </location>
</feature>
<dbReference type="CDD" id="cd01392">
    <property type="entry name" value="HTH_LacI"/>
    <property type="match status" value="1"/>
</dbReference>
<dbReference type="Pfam" id="PF00356">
    <property type="entry name" value="LacI"/>
    <property type="match status" value="1"/>
</dbReference>
<dbReference type="InterPro" id="IPR010982">
    <property type="entry name" value="Lambda_DNA-bd_dom_sf"/>
</dbReference>
<dbReference type="PROSITE" id="PS50932">
    <property type="entry name" value="HTH_LACI_2"/>
    <property type="match status" value="1"/>
</dbReference>
<dbReference type="Proteomes" id="UP000003438">
    <property type="component" value="Unassembled WGS sequence"/>
</dbReference>
<dbReference type="PROSITE" id="PS00356">
    <property type="entry name" value="HTH_LACI_1"/>
    <property type="match status" value="1"/>
</dbReference>
<keyword evidence="6" id="KW-1185">Reference proteome</keyword>
<keyword evidence="2" id="KW-0238">DNA-binding</keyword>
<evidence type="ECO:0000256" key="3">
    <source>
        <dbReference type="ARBA" id="ARBA00023163"/>
    </source>
</evidence>
<dbReference type="SUPFAM" id="SSF53822">
    <property type="entry name" value="Periplasmic binding protein-like I"/>
    <property type="match status" value="1"/>
</dbReference>
<keyword evidence="3" id="KW-0804">Transcription</keyword>
<dbReference type="InterPro" id="IPR000843">
    <property type="entry name" value="HTH_LacI"/>
</dbReference>
<dbReference type="InterPro" id="IPR046335">
    <property type="entry name" value="LacI/GalR-like_sensor"/>
</dbReference>
<dbReference type="AlphaFoldDB" id="D1PQV6"/>
<dbReference type="Gene3D" id="3.40.50.2300">
    <property type="match status" value="2"/>
</dbReference>
<evidence type="ECO:0000313" key="6">
    <source>
        <dbReference type="Proteomes" id="UP000003438"/>
    </source>
</evidence>
<gene>
    <name evidence="5" type="ORF">SUBVAR_06783</name>
</gene>
<sequence length="322" mass="36329">MITMAEIARLTHVSQPTVSRVLNGNPKVSPEIRERVLACAREHDYQLNALAKGLKGSPTHLLGVLVTDISNGFFADLTKQIEICARERGYSIILFNSDYNPANEQEYLDVVRRYRVDGVLAVPIRETSAEWYNYVQRLDVPVVTITRRAEGLDSFYVDHPTAGAQVAACLTEQGYRRFLFIGKDYDGKYVGFRQWLEEHGFGDAVTNRVLGDHDAFRRELTCWLAEQEDRAAVFAGNDIYALQALDILRALEIEVPARVGVIGFDDTFMGRFLNPRLSTVRQPTARMAREAVTHLLGRIEHPGDHPPVLRSFPAELVLREST</sequence>
<dbReference type="PANTHER" id="PTHR30146">
    <property type="entry name" value="LACI-RELATED TRANSCRIPTIONAL REPRESSOR"/>
    <property type="match status" value="1"/>
</dbReference>
<organism evidence="5 6">
    <name type="scientific">Subdoligranulum variabile DSM 15176</name>
    <dbReference type="NCBI Taxonomy" id="411471"/>
    <lineage>
        <taxon>Bacteria</taxon>
        <taxon>Bacillati</taxon>
        <taxon>Bacillota</taxon>
        <taxon>Clostridia</taxon>
        <taxon>Eubacteriales</taxon>
        <taxon>Oscillospiraceae</taxon>
        <taxon>Subdoligranulum</taxon>
    </lineage>
</organism>
<proteinExistence type="predicted"/>
<dbReference type="OrthoDB" id="308642at2"/>
<dbReference type="InterPro" id="IPR028082">
    <property type="entry name" value="Peripla_BP_I"/>
</dbReference>
<evidence type="ECO:0000256" key="2">
    <source>
        <dbReference type="ARBA" id="ARBA00023125"/>
    </source>
</evidence>
<dbReference type="SMART" id="SM00354">
    <property type="entry name" value="HTH_LACI"/>
    <property type="match status" value="1"/>
</dbReference>
<dbReference type="GO" id="GO:0000976">
    <property type="term" value="F:transcription cis-regulatory region binding"/>
    <property type="evidence" value="ECO:0007669"/>
    <property type="project" value="TreeGrafter"/>
</dbReference>
<dbReference type="STRING" id="411471.SUBVAR_06783"/>
<evidence type="ECO:0000259" key="4">
    <source>
        <dbReference type="PROSITE" id="PS50932"/>
    </source>
</evidence>
<name>D1PQV6_9FIRM</name>
<dbReference type="Pfam" id="PF13377">
    <property type="entry name" value="Peripla_BP_3"/>
    <property type="match status" value="1"/>
</dbReference>
<dbReference type="EMBL" id="ACBY02000052">
    <property type="protein sequence ID" value="EFB74971.1"/>
    <property type="molecule type" value="Genomic_DNA"/>
</dbReference>
<reference evidence="5" key="1">
    <citation type="submission" date="2009-12" db="EMBL/GenBank/DDBJ databases">
        <authorList>
            <person name="Weinstock G."/>
            <person name="Sodergren E."/>
            <person name="Clifton S."/>
            <person name="Fulton L."/>
            <person name="Fulton B."/>
            <person name="Courtney L."/>
            <person name="Fronick C."/>
            <person name="Harrison M."/>
            <person name="Strong C."/>
            <person name="Farmer C."/>
            <person name="Delahaunty K."/>
            <person name="Markovic C."/>
            <person name="Hall O."/>
            <person name="Minx P."/>
            <person name="Tomlinson C."/>
            <person name="Mitreva M."/>
            <person name="Nelson J."/>
            <person name="Hou S."/>
            <person name="Wollam A."/>
            <person name="Pepin K.H."/>
            <person name="Johnson M."/>
            <person name="Bhonagiri V."/>
            <person name="Nash W.E."/>
            <person name="Warren W."/>
            <person name="Chinwalla A."/>
            <person name="Mardis E.R."/>
            <person name="Wilson R.K."/>
        </authorList>
    </citation>
    <scope>NUCLEOTIDE SEQUENCE [LARGE SCALE GENOMIC DNA]</scope>
    <source>
        <strain evidence="5">DSM 15176</strain>
    </source>
</reference>
<evidence type="ECO:0000313" key="5">
    <source>
        <dbReference type="EMBL" id="EFB74971.1"/>
    </source>
</evidence>
<comment type="caution">
    <text evidence="5">The sequence shown here is derived from an EMBL/GenBank/DDBJ whole genome shotgun (WGS) entry which is preliminary data.</text>
</comment>
<dbReference type="GO" id="GO:0003700">
    <property type="term" value="F:DNA-binding transcription factor activity"/>
    <property type="evidence" value="ECO:0007669"/>
    <property type="project" value="TreeGrafter"/>
</dbReference>
<evidence type="ECO:0000256" key="1">
    <source>
        <dbReference type="ARBA" id="ARBA00023015"/>
    </source>
</evidence>
<dbReference type="eggNOG" id="COG1609">
    <property type="taxonomic scope" value="Bacteria"/>
</dbReference>
<dbReference type="Gene3D" id="1.10.260.40">
    <property type="entry name" value="lambda repressor-like DNA-binding domains"/>
    <property type="match status" value="1"/>
</dbReference>
<dbReference type="SUPFAM" id="SSF47413">
    <property type="entry name" value="lambda repressor-like DNA-binding domains"/>
    <property type="match status" value="1"/>
</dbReference>
<protein>
    <submittedName>
        <fullName evidence="5">Catabolite control protein A</fullName>
    </submittedName>
</protein>
<dbReference type="PANTHER" id="PTHR30146:SF109">
    <property type="entry name" value="HTH-TYPE TRANSCRIPTIONAL REGULATOR GALS"/>
    <property type="match status" value="1"/>
</dbReference>